<organism evidence="1 2">
    <name type="scientific">Dovyalis caffra</name>
    <dbReference type="NCBI Taxonomy" id="77055"/>
    <lineage>
        <taxon>Eukaryota</taxon>
        <taxon>Viridiplantae</taxon>
        <taxon>Streptophyta</taxon>
        <taxon>Embryophyta</taxon>
        <taxon>Tracheophyta</taxon>
        <taxon>Spermatophyta</taxon>
        <taxon>Magnoliopsida</taxon>
        <taxon>eudicotyledons</taxon>
        <taxon>Gunneridae</taxon>
        <taxon>Pentapetalae</taxon>
        <taxon>rosids</taxon>
        <taxon>fabids</taxon>
        <taxon>Malpighiales</taxon>
        <taxon>Salicaceae</taxon>
        <taxon>Flacourtieae</taxon>
        <taxon>Dovyalis</taxon>
    </lineage>
</organism>
<accession>A0AAV1S7A1</accession>
<keyword evidence="2" id="KW-1185">Reference proteome</keyword>
<gene>
    <name evidence="1" type="ORF">DCAF_LOCUS18928</name>
</gene>
<sequence length="184" mass="21814">MDYTSNYRLWKDRSVEEKYPGNKYRPWQLVEKEFLTWERIEPLNYEESEAMQQRAKIKNTKEQRQLVELKWILARAMQSKLILGSVPVEGYICRHSRDSRIFLSEHYLDGVIVMCAKREFKTIEDKNAEGCLLRVSRDFIQDLIPKVHGHSNGALVHRIMKLQKMKASLNRSLRFRNLNTSING</sequence>
<name>A0AAV1S7A1_9ROSI</name>
<reference evidence="1 2" key="1">
    <citation type="submission" date="2024-01" db="EMBL/GenBank/DDBJ databases">
        <authorList>
            <person name="Waweru B."/>
        </authorList>
    </citation>
    <scope>NUCLEOTIDE SEQUENCE [LARGE SCALE GENOMIC DNA]</scope>
</reference>
<evidence type="ECO:0000313" key="2">
    <source>
        <dbReference type="Proteomes" id="UP001314170"/>
    </source>
</evidence>
<dbReference type="AlphaFoldDB" id="A0AAV1S7A1"/>
<dbReference type="EMBL" id="CAWUPB010001173">
    <property type="protein sequence ID" value="CAK7346257.1"/>
    <property type="molecule type" value="Genomic_DNA"/>
</dbReference>
<dbReference type="Proteomes" id="UP001314170">
    <property type="component" value="Unassembled WGS sequence"/>
</dbReference>
<protein>
    <submittedName>
        <fullName evidence="1">Uncharacterized protein</fullName>
    </submittedName>
</protein>
<evidence type="ECO:0000313" key="1">
    <source>
        <dbReference type="EMBL" id="CAK7346257.1"/>
    </source>
</evidence>
<comment type="caution">
    <text evidence="1">The sequence shown here is derived from an EMBL/GenBank/DDBJ whole genome shotgun (WGS) entry which is preliminary data.</text>
</comment>
<proteinExistence type="predicted"/>